<name>C9SXX3_VERA1</name>
<protein>
    <submittedName>
        <fullName evidence="3">Uncharacterized protein</fullName>
    </submittedName>
</protein>
<dbReference type="STRING" id="526221.C9SXX3"/>
<evidence type="ECO:0000313" key="4">
    <source>
        <dbReference type="Proteomes" id="UP000008698"/>
    </source>
</evidence>
<keyword evidence="2" id="KW-0812">Transmembrane</keyword>
<dbReference type="Proteomes" id="UP000008698">
    <property type="component" value="Unassembled WGS sequence"/>
</dbReference>
<sequence length="340" mass="38031">MVLHRQQAQFGRAKWRMAILLPCWVLQISLLLATIGLFSWRLAHSVREYEEDKKKGGNVPATELVWKITNLGLPLIVLILTLIEFVKLGAETLTPWTMVATNVVKTVCACGGMSVDVVMYTQRKDRHYSLLSVAILIPTIYSIMTYRRLASFDDYHYPVNIKAYGYNDLENQQRTASKSGRLSIASLGESSLRRFSGSSIHNPAAVYQSQTEAPASLTSIGRAGSSYNNERDTQFEQYMMERERRMSGEHAYKGAVDAVPSPHRSVSSASSVSSSSTGVIVTGGTLDSARPLSDSIGRAPSWGSSHGWWPCQSWDEYDEEEHHAQTQHQHHRRQSPSPKR</sequence>
<keyword evidence="4" id="KW-1185">Reference proteome</keyword>
<dbReference type="GeneID" id="9531934"/>
<evidence type="ECO:0000313" key="3">
    <source>
        <dbReference type="EMBL" id="EEY23638.1"/>
    </source>
</evidence>
<reference evidence="4" key="1">
    <citation type="journal article" date="2011" name="PLoS Pathog.">
        <title>Comparative genomics yields insights into niche adaptation of plant vascular wilt pathogens.</title>
        <authorList>
            <person name="Klosterman S.J."/>
            <person name="Subbarao K.V."/>
            <person name="Kang S."/>
            <person name="Veronese P."/>
            <person name="Gold S.E."/>
            <person name="Thomma B.P.H.J."/>
            <person name="Chen Z."/>
            <person name="Henrissat B."/>
            <person name="Lee Y.-H."/>
            <person name="Park J."/>
            <person name="Garcia-Pedrajas M.D."/>
            <person name="Barbara D.J."/>
            <person name="Anchieta A."/>
            <person name="de Jonge R."/>
            <person name="Santhanam P."/>
            <person name="Maruthachalam K."/>
            <person name="Atallah Z."/>
            <person name="Amyotte S.G."/>
            <person name="Paz Z."/>
            <person name="Inderbitzin P."/>
            <person name="Hayes R.J."/>
            <person name="Heiman D.I."/>
            <person name="Young S."/>
            <person name="Zeng Q."/>
            <person name="Engels R."/>
            <person name="Galagan J."/>
            <person name="Cuomo C.A."/>
            <person name="Dobinson K.F."/>
            <person name="Ma L.-J."/>
        </authorList>
    </citation>
    <scope>NUCLEOTIDE SEQUENCE [LARGE SCALE GENOMIC DNA]</scope>
    <source>
        <strain evidence="4">VaMs.102 / ATCC MYA-4576 / FGSC 10136</strain>
    </source>
</reference>
<feature type="compositionally biased region" description="Basic residues" evidence="1">
    <location>
        <begin position="328"/>
        <end position="340"/>
    </location>
</feature>
<evidence type="ECO:0000256" key="1">
    <source>
        <dbReference type="SAM" id="MobiDB-lite"/>
    </source>
</evidence>
<organism evidence="4">
    <name type="scientific">Verticillium alfalfae (strain VaMs.102 / ATCC MYA-4576 / FGSC 10136)</name>
    <name type="common">Verticillium wilt of alfalfa</name>
    <name type="synonym">Verticillium albo-atrum</name>
    <dbReference type="NCBI Taxonomy" id="526221"/>
    <lineage>
        <taxon>Eukaryota</taxon>
        <taxon>Fungi</taxon>
        <taxon>Dikarya</taxon>
        <taxon>Ascomycota</taxon>
        <taxon>Pezizomycotina</taxon>
        <taxon>Sordariomycetes</taxon>
        <taxon>Hypocreomycetidae</taxon>
        <taxon>Glomerellales</taxon>
        <taxon>Plectosphaerellaceae</taxon>
        <taxon>Verticillium</taxon>
    </lineage>
</organism>
<feature type="region of interest" description="Disordered" evidence="1">
    <location>
        <begin position="319"/>
        <end position="340"/>
    </location>
</feature>
<feature type="region of interest" description="Disordered" evidence="1">
    <location>
        <begin position="258"/>
        <end position="278"/>
    </location>
</feature>
<dbReference type="OMA" id="EALTPWT"/>
<feature type="transmembrane region" description="Helical" evidence="2">
    <location>
        <begin position="19"/>
        <end position="43"/>
    </location>
</feature>
<dbReference type="EMBL" id="DS985229">
    <property type="protein sequence ID" value="EEY23638.1"/>
    <property type="molecule type" value="Genomic_DNA"/>
</dbReference>
<dbReference type="KEGG" id="val:VDBG_09748"/>
<feature type="compositionally biased region" description="Low complexity" evidence="1">
    <location>
        <begin position="265"/>
        <end position="278"/>
    </location>
</feature>
<evidence type="ECO:0000256" key="2">
    <source>
        <dbReference type="SAM" id="Phobius"/>
    </source>
</evidence>
<keyword evidence="2" id="KW-1133">Transmembrane helix</keyword>
<keyword evidence="2" id="KW-0472">Membrane</keyword>
<dbReference type="OrthoDB" id="5211263at2759"/>
<gene>
    <name evidence="3" type="ORF">VDBG_09748</name>
</gene>
<accession>C9SXX3</accession>
<dbReference type="HOGENOM" id="CLU_044514_0_0_1"/>
<proteinExistence type="predicted"/>
<feature type="transmembrane region" description="Helical" evidence="2">
    <location>
        <begin position="64"/>
        <end position="83"/>
    </location>
</feature>
<dbReference type="RefSeq" id="XP_003000028.1">
    <property type="nucleotide sequence ID" value="XM_002999982.1"/>
</dbReference>
<dbReference type="AlphaFoldDB" id="C9SXX3"/>
<feature type="transmembrane region" description="Helical" evidence="2">
    <location>
        <begin position="128"/>
        <end position="146"/>
    </location>
</feature>
<dbReference type="eggNOG" id="ENOG502SYMB">
    <property type="taxonomic scope" value="Eukaryota"/>
</dbReference>